<keyword evidence="1" id="KW-0175">Coiled coil</keyword>
<evidence type="ECO:0000256" key="1">
    <source>
        <dbReference type="SAM" id="Coils"/>
    </source>
</evidence>
<comment type="caution">
    <text evidence="2">The sequence shown here is derived from an EMBL/GenBank/DDBJ whole genome shotgun (WGS) entry which is preliminary data.</text>
</comment>
<protein>
    <submittedName>
        <fullName evidence="2">Uncharacterized protein</fullName>
    </submittedName>
</protein>
<gene>
    <name evidence="2" type="ORF">J4215_06375</name>
</gene>
<feature type="coiled-coil region" evidence="1">
    <location>
        <begin position="394"/>
        <end position="421"/>
    </location>
</feature>
<reference evidence="2" key="2">
    <citation type="submission" date="2021-05" db="EMBL/GenBank/DDBJ databases">
        <title>Protein family content uncovers lineage relationships and bacterial pathway maintenance mechanisms in DPANN archaea.</title>
        <authorList>
            <person name="Castelle C.J."/>
            <person name="Meheust R."/>
            <person name="Jaffe A.L."/>
            <person name="Seitz K."/>
            <person name="Gong X."/>
            <person name="Baker B.J."/>
            <person name="Banfield J.F."/>
        </authorList>
    </citation>
    <scope>NUCLEOTIDE SEQUENCE</scope>
    <source>
        <strain evidence="2">RIFCSPLOWO2_01_FULL_AR10_48_17</strain>
    </source>
</reference>
<dbReference type="Proteomes" id="UP000675968">
    <property type="component" value="Unassembled WGS sequence"/>
</dbReference>
<evidence type="ECO:0000313" key="2">
    <source>
        <dbReference type="EMBL" id="MBS3062179.1"/>
    </source>
</evidence>
<organism evidence="2 3">
    <name type="scientific">Candidatus Iainarchaeum sp</name>
    <dbReference type="NCBI Taxonomy" id="3101447"/>
    <lineage>
        <taxon>Archaea</taxon>
        <taxon>Candidatus Iainarchaeota</taxon>
        <taxon>Candidatus Iainarchaeia</taxon>
        <taxon>Candidatus Iainarchaeales</taxon>
        <taxon>Candidatus Iainarchaeaceae</taxon>
        <taxon>Candidatus Iainarchaeum</taxon>
    </lineage>
</organism>
<proteinExistence type="predicted"/>
<name>A0A8T4L9F2_9ARCH</name>
<dbReference type="EMBL" id="JAGVWC010000014">
    <property type="protein sequence ID" value="MBS3062179.1"/>
    <property type="molecule type" value="Genomic_DNA"/>
</dbReference>
<dbReference type="AlphaFoldDB" id="A0A8T4L9F2"/>
<accession>A0A8T4L9F2</accession>
<sequence>MPNMYGFNPMGLLSNARKFLAQLFSGRTPKPVELSFVEVEAWVAKTSEQEFGSLSNNAITRFSEIRFLTSQLKIGFSALKTQPIETQKGNPALRKVVSSSQHALSERMDHLLSKLEPPRLVDFSTVSTYCLTAYPVLQKEILSMRKDIAYTGILLQKEVKGIGENFAELEQILSELFKAFSESPVTSVLPSVSAGIRRIKELQDKNREIKTETSRLRSAQLELEQEHSDVEKKYQSETDSSTAQRLTALKKSFDELLQEQQELEQQLLVRLEPVDKPLRRLYQMVESKTEQNESVLLRQELALYLSTLTRSPSSAFKSDPKGVLFKEILVELKQAIDSDVIHLKEKEKERAIQAIFALAEYDFFDQFFWKHNKCEVEKQKIEKELKSSVFFMNLQAIETELKRLQDRKKNIETEQSKLHAALEKNRTEISRDAKQLGELLSSIRGGPVSVLI</sequence>
<reference evidence="2" key="1">
    <citation type="submission" date="2021-03" db="EMBL/GenBank/DDBJ databases">
        <authorList>
            <person name="Jaffe A."/>
        </authorList>
    </citation>
    <scope>NUCLEOTIDE SEQUENCE</scope>
    <source>
        <strain evidence="2">RIFCSPLOWO2_01_FULL_AR10_48_17</strain>
    </source>
</reference>
<evidence type="ECO:0000313" key="3">
    <source>
        <dbReference type="Proteomes" id="UP000675968"/>
    </source>
</evidence>